<dbReference type="RefSeq" id="WP_051913368.1">
    <property type="nucleotide sequence ID" value="NZ_CP007155.1"/>
</dbReference>
<feature type="coiled-coil region" evidence="1">
    <location>
        <begin position="488"/>
        <end position="529"/>
    </location>
</feature>
<evidence type="ECO:0008006" key="4">
    <source>
        <dbReference type="Google" id="ProtNLM"/>
    </source>
</evidence>
<dbReference type="eggNOG" id="COG1196">
    <property type="taxonomic scope" value="Bacteria"/>
</dbReference>
<accession>W5WBZ7</accession>
<dbReference type="Pfam" id="PF13558">
    <property type="entry name" value="SbcC_Walker_B"/>
    <property type="match status" value="1"/>
</dbReference>
<protein>
    <recommendedName>
        <fullName evidence="4">TIGR02680 family protein</fullName>
    </recommendedName>
</protein>
<evidence type="ECO:0000313" key="3">
    <source>
        <dbReference type="Proteomes" id="UP000019225"/>
    </source>
</evidence>
<dbReference type="NCBIfam" id="TIGR02680">
    <property type="entry name" value="TIGR02680 family protein"/>
    <property type="match status" value="1"/>
</dbReference>
<dbReference type="STRING" id="1449976.KALB_5311"/>
<name>W5WBZ7_9PSEU</name>
<sequence>MNAALGALPMTEPAALRNPSRYRLNRAGVCNVWQYSDQEFRFGDGRLLLRGKNGAGKSKALEVLLPYLLDGDARRIDATGSTKTSLSWLMLDGIDPINRIGYLWLEFEQVDETGQLRWLTLGAAIKASKSTGEARPTFFVTPLRVAHDLTLVSAGQPLPVDVLRELVGAGNCFERPSEYRLRVMRDLFGLTEPARYRNLLHLLYRLRRPTIGDRIESGELQAVLAEALPPLDDEVITRVAHNFDDLAAVRAELSRLESVDEVLTEFLKHYRGYLHGVLRTRCEAVRSELASLADRRKDAGRAEQRVVRSTADEHRHVARHTELVDQRDQATAELTALRDSHAYRGLEQLRDRRSAVAAIAESVAAAWELVRLAHRSERSAAERVTVALNQLGTRVTRLKATQRVHQQQVTSCGLPAAVLGTAPELRTSSLAAAVEWAATDPTGRTETLRSDSVITADSATESLLGTWHTELTEGRRSCASRLRLAEDLDRLLAAMAAAESAADQARTERERLDAEVEQADAAASSALEATAVTSRDYQCTVLEWATHPLRLGADLSNLLAVVAVSTDQSLPAGDRVLDADTPAEVALLAQRALEPIQQHLEHARDDALVDEARVRAEFSAVQEELLSWQEHRDPEPPASPYRAGARLPGTGAPFYLLVDFRDDLPAGQRAGLEAALESSGLLAAWVTAGGHVLAPDTHETVLEPGVAVDGPNMGDVLHVVDAGSSGVSPAQVERILHGVELVPAGGRPRTANWLSTDGRWQLGVLRGAYTKRSVEFVGAAARAAARARRIAELESRRAELDSALLEHAQRRAVLELDCGLLRTAARTVPVGRELASAWTALEQRRSLLRAVISELSSARVVADRATQKANRARGAAGAAASADRFPVDRERLRAVRDQLARIRDGLDSFCQEVDQTSRDAGELPAVVEDWRCEATASEEARRGYTERHTMLVSAQLQLSTLEEAIGTAESDLLAIEHRAEDRYQQAVRQLPAVAQHRQVAHDDLIRARADREVALRLLRDQENVVIGAGGLLRTPLGDNALLLAADLSEITPAVDAYDSAAEADARDRLIALRALADATSGSLRGQSADVGDTGILRRHETVRDRLAGGYDIEVSEELGIKRFELRDDAGRHDIALVQQRIHDEAERARTRLTTREQETFERFLLGELGDHLARQILAAEALTKQMTETLKDVHTSHGLGASLKWQLQAGASANIREAAELLRGPAAMRTREQTARLRDILQEEIERHRQETPNEDYKAHLTRALDYRSWFEFDIRVTDAAKPGPGRKLNQRTAMSQGEQRVVSYLVLFATAAAHFGSLAKVAPNAPRLILLDDAFAKVDEPTHGRLLGLLVALDLDFVLTSERLWGCFPSVPSLHIYECLRDTQVRGVATLHFTWDGSNKRLVSL</sequence>
<reference evidence="2 3" key="1">
    <citation type="journal article" date="2014" name="BMC Genomics">
        <title>Complete genome sequence of producer of the glycopeptide antibiotic Aculeximycin Kutzneria albida DSM 43870T, a representative of minor genus of Pseudonocardiaceae.</title>
        <authorList>
            <person name="Rebets Y."/>
            <person name="Tokovenko B."/>
            <person name="Lushchyk I."/>
            <person name="Ruckert C."/>
            <person name="Zaburannyi N."/>
            <person name="Bechthold A."/>
            <person name="Kalinowski J."/>
            <person name="Luzhetskyy A."/>
        </authorList>
    </citation>
    <scope>NUCLEOTIDE SEQUENCE [LARGE SCALE GENOMIC DNA]</scope>
    <source>
        <strain evidence="2">DSM 43870</strain>
    </source>
</reference>
<dbReference type="InterPro" id="IPR027417">
    <property type="entry name" value="P-loop_NTPase"/>
</dbReference>
<dbReference type="EMBL" id="CP007155">
    <property type="protein sequence ID" value="AHH98673.1"/>
    <property type="molecule type" value="Genomic_DNA"/>
</dbReference>
<dbReference type="KEGG" id="kal:KALB_5311"/>
<dbReference type="PATRIC" id="fig|1449976.3.peg.5328"/>
<dbReference type="SUPFAM" id="SSF52540">
    <property type="entry name" value="P-loop containing nucleoside triphosphate hydrolases"/>
    <property type="match status" value="1"/>
</dbReference>
<evidence type="ECO:0000256" key="1">
    <source>
        <dbReference type="SAM" id="Coils"/>
    </source>
</evidence>
<dbReference type="eggNOG" id="COG0419">
    <property type="taxonomic scope" value="Bacteria"/>
</dbReference>
<keyword evidence="3" id="KW-1185">Reference proteome</keyword>
<proteinExistence type="predicted"/>
<evidence type="ECO:0000313" key="2">
    <source>
        <dbReference type="EMBL" id="AHH98673.1"/>
    </source>
</evidence>
<dbReference type="HOGENOM" id="CLU_005532_0_0_11"/>
<dbReference type="InterPro" id="IPR013496">
    <property type="entry name" value="CHP02680"/>
</dbReference>
<dbReference type="Gene3D" id="3.40.50.300">
    <property type="entry name" value="P-loop containing nucleotide triphosphate hydrolases"/>
    <property type="match status" value="1"/>
</dbReference>
<dbReference type="OrthoDB" id="8527901at2"/>
<dbReference type="Proteomes" id="UP000019225">
    <property type="component" value="Chromosome"/>
</dbReference>
<organism evidence="2 3">
    <name type="scientific">Kutzneria albida DSM 43870</name>
    <dbReference type="NCBI Taxonomy" id="1449976"/>
    <lineage>
        <taxon>Bacteria</taxon>
        <taxon>Bacillati</taxon>
        <taxon>Actinomycetota</taxon>
        <taxon>Actinomycetes</taxon>
        <taxon>Pseudonocardiales</taxon>
        <taxon>Pseudonocardiaceae</taxon>
        <taxon>Kutzneria</taxon>
    </lineage>
</organism>
<keyword evidence="1" id="KW-0175">Coiled coil</keyword>
<gene>
    <name evidence="2" type="ORF">KALB_5311</name>
</gene>